<evidence type="ECO:0000313" key="2">
    <source>
        <dbReference type="Proteomes" id="UP001055439"/>
    </source>
</evidence>
<protein>
    <submittedName>
        <fullName evidence="1">Uncharacterized protein</fullName>
    </submittedName>
</protein>
<sequence>MPTAQRRPHCSLTSESWTPHYEFLGSFLGRLKISLKILRFLLLFLVAKKNRDLVELQHDTARRRLLIWRRNSLNRGGRGDEDPSPKT</sequence>
<name>A0A9E7FDG6_9LILI</name>
<dbReference type="AlphaFoldDB" id="A0A9E7FDG6"/>
<reference evidence="1" key="1">
    <citation type="submission" date="2022-05" db="EMBL/GenBank/DDBJ databases">
        <title>The Musa troglodytarum L. genome provides insights into the mechanism of non-climacteric behaviour and enrichment of carotenoids.</title>
        <authorList>
            <person name="Wang J."/>
        </authorList>
    </citation>
    <scope>NUCLEOTIDE SEQUENCE</scope>
    <source>
        <tissue evidence="1">Leaf</tissue>
    </source>
</reference>
<proteinExistence type="predicted"/>
<keyword evidence="2" id="KW-1185">Reference proteome</keyword>
<dbReference type="EMBL" id="CP097505">
    <property type="protein sequence ID" value="URD94279.1"/>
    <property type="molecule type" value="Genomic_DNA"/>
</dbReference>
<dbReference type="Proteomes" id="UP001055439">
    <property type="component" value="Chromosome 3"/>
</dbReference>
<organism evidence="1 2">
    <name type="scientific">Musa troglodytarum</name>
    <name type="common">fe'i banana</name>
    <dbReference type="NCBI Taxonomy" id="320322"/>
    <lineage>
        <taxon>Eukaryota</taxon>
        <taxon>Viridiplantae</taxon>
        <taxon>Streptophyta</taxon>
        <taxon>Embryophyta</taxon>
        <taxon>Tracheophyta</taxon>
        <taxon>Spermatophyta</taxon>
        <taxon>Magnoliopsida</taxon>
        <taxon>Liliopsida</taxon>
        <taxon>Zingiberales</taxon>
        <taxon>Musaceae</taxon>
        <taxon>Musa</taxon>
    </lineage>
</organism>
<gene>
    <name evidence="1" type="ORF">MUK42_27823</name>
</gene>
<accession>A0A9E7FDG6</accession>
<evidence type="ECO:0000313" key="1">
    <source>
        <dbReference type="EMBL" id="URD94279.1"/>
    </source>
</evidence>